<feature type="transmembrane region" description="Helical" evidence="1">
    <location>
        <begin position="46"/>
        <end position="68"/>
    </location>
</feature>
<proteinExistence type="predicted"/>
<accession>A0AB73TAX2</accession>
<feature type="transmembrane region" description="Helical" evidence="1">
    <location>
        <begin position="21"/>
        <end position="40"/>
    </location>
</feature>
<organism evidence="2 3">
    <name type="scientific">Murimonas intestini</name>
    <dbReference type="NCBI Taxonomy" id="1337051"/>
    <lineage>
        <taxon>Bacteria</taxon>
        <taxon>Bacillati</taxon>
        <taxon>Bacillota</taxon>
        <taxon>Clostridia</taxon>
        <taxon>Lachnospirales</taxon>
        <taxon>Lachnospiraceae</taxon>
        <taxon>Murimonas</taxon>
    </lineage>
</organism>
<name>A0AB73TAX2_9FIRM</name>
<comment type="caution">
    <text evidence="2">The sequence shown here is derived from an EMBL/GenBank/DDBJ whole genome shotgun (WGS) entry which is preliminary data.</text>
</comment>
<dbReference type="Proteomes" id="UP000245412">
    <property type="component" value="Unassembled WGS sequence"/>
</dbReference>
<gene>
    <name evidence="2" type="ORF">C7383_101641</name>
</gene>
<keyword evidence="1" id="KW-0812">Transmembrane</keyword>
<sequence length="94" mass="10889">MKHKNMRYDNRYKYKLNMLEPGLIMMKIIGVLFVIGILFWVAGWHWFSALSLFLAGAVFAALLILAAIEAHQDKVLNEIAMRENDELEKKHEIG</sequence>
<dbReference type="AlphaFoldDB" id="A0AB73TAX2"/>
<dbReference type="EMBL" id="QGGY01000001">
    <property type="protein sequence ID" value="PWJ79260.1"/>
    <property type="molecule type" value="Genomic_DNA"/>
</dbReference>
<dbReference type="RefSeq" id="WP_109624655.1">
    <property type="nucleotide sequence ID" value="NZ_JANKBI010000001.1"/>
</dbReference>
<protein>
    <submittedName>
        <fullName evidence="2">Uncharacterized protein</fullName>
    </submittedName>
</protein>
<evidence type="ECO:0000313" key="2">
    <source>
        <dbReference type="EMBL" id="PWJ79260.1"/>
    </source>
</evidence>
<evidence type="ECO:0000313" key="3">
    <source>
        <dbReference type="Proteomes" id="UP000245412"/>
    </source>
</evidence>
<reference evidence="2 3" key="1">
    <citation type="submission" date="2018-05" db="EMBL/GenBank/DDBJ databases">
        <authorList>
            <person name="Goeker M."/>
            <person name="Huntemann M."/>
            <person name="Clum A."/>
            <person name="Pillay M."/>
            <person name="Palaniappan K."/>
            <person name="Varghese N."/>
            <person name="Mikhailova N."/>
            <person name="Stamatis D."/>
            <person name="Reddy T."/>
            <person name="Daum C."/>
            <person name="Shapiro N."/>
            <person name="Ivanova N."/>
            <person name="Kyrpides N."/>
            <person name="Woyke T."/>
        </authorList>
    </citation>
    <scope>NUCLEOTIDE SEQUENCE [LARGE SCALE GENOMIC DNA]</scope>
    <source>
        <strain evidence="2 3">DSM 26524</strain>
    </source>
</reference>
<keyword evidence="1" id="KW-1133">Transmembrane helix</keyword>
<keyword evidence="3" id="KW-1185">Reference proteome</keyword>
<evidence type="ECO:0000256" key="1">
    <source>
        <dbReference type="SAM" id="Phobius"/>
    </source>
</evidence>
<keyword evidence="1" id="KW-0472">Membrane</keyword>